<reference evidence="2 3" key="1">
    <citation type="journal article" date="2023" name="Antonie Van Leeuwenhoek">
        <title>Mesoterricola silvestris gen. nov., sp. nov., Mesoterricola sediminis sp. nov., Geothrix oryzae sp. nov., Geothrix edaphica sp. nov., Geothrix rubra sp. nov., and Geothrix limicola sp. nov., six novel members of Acidobacteriota isolated from soils.</title>
        <authorList>
            <person name="Itoh H."/>
            <person name="Sugisawa Y."/>
            <person name="Mise K."/>
            <person name="Xu Z."/>
            <person name="Kuniyasu M."/>
            <person name="Ushijima N."/>
            <person name="Kawano K."/>
            <person name="Kobayashi E."/>
            <person name="Shiratori Y."/>
            <person name="Masuda Y."/>
            <person name="Senoo K."/>
        </authorList>
    </citation>
    <scope>NUCLEOTIDE SEQUENCE [LARGE SCALE GENOMIC DNA]</scope>
    <source>
        <strain evidence="2 3">Red804</strain>
    </source>
</reference>
<keyword evidence="1" id="KW-1133">Transmembrane helix</keyword>
<dbReference type="RefSeq" id="WP_285576947.1">
    <property type="nucleotide sequence ID" value="NZ_BSDE01000007.1"/>
</dbReference>
<feature type="transmembrane region" description="Helical" evidence="1">
    <location>
        <begin position="37"/>
        <end position="56"/>
    </location>
</feature>
<evidence type="ECO:0000313" key="2">
    <source>
        <dbReference type="EMBL" id="GLH74539.1"/>
    </source>
</evidence>
<organism evidence="2 3">
    <name type="scientific">Geothrix limicola</name>
    <dbReference type="NCBI Taxonomy" id="2927978"/>
    <lineage>
        <taxon>Bacteria</taxon>
        <taxon>Pseudomonadati</taxon>
        <taxon>Acidobacteriota</taxon>
        <taxon>Holophagae</taxon>
        <taxon>Holophagales</taxon>
        <taxon>Holophagaceae</taxon>
        <taxon>Geothrix</taxon>
    </lineage>
</organism>
<evidence type="ECO:0008006" key="4">
    <source>
        <dbReference type="Google" id="ProtNLM"/>
    </source>
</evidence>
<proteinExistence type="predicted"/>
<sequence>MSTTVLIRPFSVHSALAGAGRLPGLAKPDSRPRLLEVGLLLLMGIVSAVAVASVNLSLRLPGHHIIFSMFPMAVGLSLVPRKAAGTLMGAGALGALAFQGFGTMGLGAWTGLLLTGPALDLALLKARRPWHLYLGFALAGLGANAGAMAARALGKLFGLGGMGGGRGLHEWWQQAAFSYPTCGLLAGLLCAVIWFHSRERNEEAES</sequence>
<dbReference type="EMBL" id="BSDE01000007">
    <property type="protein sequence ID" value="GLH74539.1"/>
    <property type="molecule type" value="Genomic_DNA"/>
</dbReference>
<evidence type="ECO:0000256" key="1">
    <source>
        <dbReference type="SAM" id="Phobius"/>
    </source>
</evidence>
<feature type="transmembrane region" description="Helical" evidence="1">
    <location>
        <begin position="132"/>
        <end position="154"/>
    </location>
</feature>
<name>A0ABQ5QIY1_9BACT</name>
<gene>
    <name evidence="2" type="ORF">GETHLI_30410</name>
</gene>
<keyword evidence="1" id="KW-0472">Membrane</keyword>
<accession>A0ABQ5QIY1</accession>
<evidence type="ECO:0000313" key="3">
    <source>
        <dbReference type="Proteomes" id="UP001165069"/>
    </source>
</evidence>
<feature type="transmembrane region" description="Helical" evidence="1">
    <location>
        <begin position="175"/>
        <end position="196"/>
    </location>
</feature>
<dbReference type="Proteomes" id="UP001165069">
    <property type="component" value="Unassembled WGS sequence"/>
</dbReference>
<protein>
    <recommendedName>
        <fullName evidence="4">Energy-coupling factor transport system substrate-specific component</fullName>
    </recommendedName>
</protein>
<feature type="transmembrane region" description="Helical" evidence="1">
    <location>
        <begin position="62"/>
        <end position="79"/>
    </location>
</feature>
<comment type="caution">
    <text evidence="2">The sequence shown here is derived from an EMBL/GenBank/DDBJ whole genome shotgun (WGS) entry which is preliminary data.</text>
</comment>
<keyword evidence="1" id="KW-0812">Transmembrane</keyword>
<keyword evidence="3" id="KW-1185">Reference proteome</keyword>
<feature type="transmembrane region" description="Helical" evidence="1">
    <location>
        <begin position="91"/>
        <end position="112"/>
    </location>
</feature>